<dbReference type="PANTHER" id="PTHR38477:SF1">
    <property type="entry name" value="MUREIN L,D-TRANSPEPTIDASE CATALYTIC DOMAIN FAMILY PROTEIN"/>
    <property type="match status" value="1"/>
</dbReference>
<dbReference type="Proteomes" id="UP001082899">
    <property type="component" value="Unassembled WGS sequence"/>
</dbReference>
<comment type="caution">
    <text evidence="1">The sequence shown here is derived from an EMBL/GenBank/DDBJ whole genome shotgun (WGS) entry which is preliminary data.</text>
</comment>
<accession>A0ABT3ZMX5</accession>
<name>A0ABT3ZMX5_9BURK</name>
<dbReference type="Pfam" id="PF13645">
    <property type="entry name" value="YkuD_2"/>
    <property type="match status" value="1"/>
</dbReference>
<keyword evidence="2" id="KW-1185">Reference proteome</keyword>
<proteinExistence type="predicted"/>
<dbReference type="EMBL" id="JAPMXC010000001">
    <property type="protein sequence ID" value="MCY0387896.1"/>
    <property type="molecule type" value="Genomic_DNA"/>
</dbReference>
<dbReference type="PANTHER" id="PTHR38477">
    <property type="entry name" value="HYPOTHETICAL EXPORTED PROTEIN"/>
    <property type="match status" value="1"/>
</dbReference>
<dbReference type="InterPro" id="IPR032676">
    <property type="entry name" value="YkuD_2"/>
</dbReference>
<evidence type="ECO:0000313" key="2">
    <source>
        <dbReference type="Proteomes" id="UP001082899"/>
    </source>
</evidence>
<sequence>MRLSYKEAATTFVVGTALGVGLIPMLQTATRAPVLRHGITPAEVLLQGKVAFPQGVPKLTTKPSAMRRFTIPTTMPKSLQVESGLSVSGVPVTVRNPDTQTLGERLESLAPEINPTALRLALRAMQCASKTYGDRERLIVIDYSLPSTARRLWAFNVKRPALLWNEYVLHGSGSGEGLYARSFSNVPDSNKSSLGLFELGQEFNGPFGPAMPLVGLEKGVNSNAVERGLWLHGTDYVNDQRAARGAVSTSEGCAAVQRGVIVPMINSLKSGAYLFSYYPDPKWLSSSGFLNGKLC</sequence>
<organism evidence="1 2">
    <name type="scientific">Robbsia betulipollinis</name>
    <dbReference type="NCBI Taxonomy" id="2981849"/>
    <lineage>
        <taxon>Bacteria</taxon>
        <taxon>Pseudomonadati</taxon>
        <taxon>Pseudomonadota</taxon>
        <taxon>Betaproteobacteria</taxon>
        <taxon>Burkholderiales</taxon>
        <taxon>Burkholderiaceae</taxon>
        <taxon>Robbsia</taxon>
    </lineage>
</organism>
<reference evidence="1" key="1">
    <citation type="submission" date="2022-11" db="EMBL/GenBank/DDBJ databases">
        <title>Robbsia betulipollinis sp. nov., isolated from pollen of birch (Betula pendula).</title>
        <authorList>
            <person name="Shi H."/>
            <person name="Ambika Manirajan B."/>
            <person name="Ratering S."/>
            <person name="Geissler-Plaum R."/>
            <person name="Schnell S."/>
        </authorList>
    </citation>
    <scope>NUCLEOTIDE SEQUENCE</scope>
    <source>
        <strain evidence="1">Bb-Pol-6</strain>
    </source>
</reference>
<protein>
    <submittedName>
        <fullName evidence="1">Murein L,D-transpeptidase catalytic domain family protein</fullName>
    </submittedName>
</protein>
<gene>
    <name evidence="1" type="ORF">OVY01_11740</name>
</gene>
<dbReference type="RefSeq" id="WP_267847605.1">
    <property type="nucleotide sequence ID" value="NZ_JAPMXC010000001.1"/>
</dbReference>
<evidence type="ECO:0000313" key="1">
    <source>
        <dbReference type="EMBL" id="MCY0387896.1"/>
    </source>
</evidence>